<name>I5C2B8_9BACT</name>
<sequence length="92" mass="10983">MFKKTLRLRLRLMKKISGKFDMKKIGIIGFGWLGEPLGHHLKEAGYTVVGSCTSEQKKERLWADGLHAVYFKLSLIRRAWRIRHFFRWMCWS</sequence>
<dbReference type="Gene3D" id="3.40.50.720">
    <property type="entry name" value="NAD(P)-binding Rossmann-like Domain"/>
    <property type="match status" value="1"/>
</dbReference>
<evidence type="ECO:0000259" key="1">
    <source>
        <dbReference type="Pfam" id="PF03446"/>
    </source>
</evidence>
<dbReference type="Proteomes" id="UP000005551">
    <property type="component" value="Unassembled WGS sequence"/>
</dbReference>
<dbReference type="AlphaFoldDB" id="I5C2B8"/>
<organism evidence="2 3">
    <name type="scientific">Nitritalea halalkaliphila LW7</name>
    <dbReference type="NCBI Taxonomy" id="1189621"/>
    <lineage>
        <taxon>Bacteria</taxon>
        <taxon>Pseudomonadati</taxon>
        <taxon>Bacteroidota</taxon>
        <taxon>Cytophagia</taxon>
        <taxon>Cytophagales</taxon>
        <taxon>Cyclobacteriaceae</taxon>
        <taxon>Nitritalea</taxon>
    </lineage>
</organism>
<dbReference type="InterPro" id="IPR036291">
    <property type="entry name" value="NAD(P)-bd_dom_sf"/>
</dbReference>
<dbReference type="InterPro" id="IPR006115">
    <property type="entry name" value="6PGDH_NADP-bd"/>
</dbReference>
<evidence type="ECO:0000313" key="2">
    <source>
        <dbReference type="EMBL" id="EIM75970.1"/>
    </source>
</evidence>
<proteinExistence type="predicted"/>
<dbReference type="SUPFAM" id="SSF51735">
    <property type="entry name" value="NAD(P)-binding Rossmann-fold domains"/>
    <property type="match status" value="1"/>
</dbReference>
<keyword evidence="3" id="KW-1185">Reference proteome</keyword>
<accession>I5C2B8</accession>
<comment type="caution">
    <text evidence="2">The sequence shown here is derived from an EMBL/GenBank/DDBJ whole genome shotgun (WGS) entry which is preliminary data.</text>
</comment>
<protein>
    <submittedName>
        <fullName evidence="2">Nucleoside-diphosphate-sugar epimerase</fullName>
    </submittedName>
</protein>
<feature type="domain" description="6-phosphogluconate dehydrogenase NADP-binding" evidence="1">
    <location>
        <begin position="24"/>
        <end position="70"/>
    </location>
</feature>
<dbReference type="EMBL" id="AJYA01000024">
    <property type="protein sequence ID" value="EIM75970.1"/>
    <property type="molecule type" value="Genomic_DNA"/>
</dbReference>
<reference evidence="2 3" key="1">
    <citation type="submission" date="2012-05" db="EMBL/GenBank/DDBJ databases">
        <title>Genome sequence of Nitritalea halalkaliphila LW7.</title>
        <authorList>
            <person name="Jangir P.K."/>
            <person name="Singh A."/>
            <person name="Shivaji S."/>
            <person name="Sharma R."/>
        </authorList>
    </citation>
    <scope>NUCLEOTIDE SEQUENCE [LARGE SCALE GENOMIC DNA]</scope>
    <source>
        <strain evidence="2 3">LW7</strain>
    </source>
</reference>
<dbReference type="GO" id="GO:0050661">
    <property type="term" value="F:NADP binding"/>
    <property type="evidence" value="ECO:0007669"/>
    <property type="project" value="InterPro"/>
</dbReference>
<dbReference type="STRING" id="1189621.A3SI_11364"/>
<evidence type="ECO:0000313" key="3">
    <source>
        <dbReference type="Proteomes" id="UP000005551"/>
    </source>
</evidence>
<dbReference type="Pfam" id="PF03446">
    <property type="entry name" value="NAD_binding_2"/>
    <property type="match status" value="1"/>
</dbReference>
<gene>
    <name evidence="2" type="ORF">A3SI_11364</name>
</gene>